<protein>
    <submittedName>
        <fullName evidence="2">Uncharacterized protein</fullName>
    </submittedName>
</protein>
<comment type="caution">
    <text evidence="2">The sequence shown here is derived from an EMBL/GenBank/DDBJ whole genome shotgun (WGS) entry which is preliminary data.</text>
</comment>
<evidence type="ECO:0000313" key="2">
    <source>
        <dbReference type="EMBL" id="KAJ5598256.1"/>
    </source>
</evidence>
<dbReference type="EMBL" id="JAQJAE010000004">
    <property type="protein sequence ID" value="KAJ5598256.1"/>
    <property type="molecule type" value="Genomic_DNA"/>
</dbReference>
<sequence>MGSTHRMYLGLAEQSTLNREKSSCRMWEGWLTESEQSKERMFWVDFCERDESKPVPRSSPPQKPASSNELDPPGSVPLERDRERQTERGRVAKWMAGEESHGKKRPAEADPDGAQPLTKRFGHLRIDNSVPISARTKPKGHIEHMQHMQHDHDHIDHIDHIDHHQHNQHNQELSSPNDAMILDDTKHTTYIHNLDQELMEADSPGLVFSPFVQKVLSVPQSVLSDSKPSGKELVLYTEPSSLTVPKEKDNVRRAILESRARARENKVPEDLYDDPMDIDS</sequence>
<evidence type="ECO:0000313" key="3">
    <source>
        <dbReference type="Proteomes" id="UP001213799"/>
    </source>
</evidence>
<dbReference type="AlphaFoldDB" id="A0AAD6E0B5"/>
<dbReference type="InterPro" id="IPR046591">
    <property type="entry name" value="DUF6649"/>
</dbReference>
<feature type="compositionally biased region" description="Basic and acidic residues" evidence="1">
    <location>
        <begin position="78"/>
        <end position="108"/>
    </location>
</feature>
<proteinExistence type="predicted"/>
<dbReference type="Proteomes" id="UP001213799">
    <property type="component" value="Unassembled WGS sequence"/>
</dbReference>
<accession>A0AAD6E0B5</accession>
<gene>
    <name evidence="2" type="ORF">N7537_008340</name>
</gene>
<name>A0AAD6E0B5_9EURO</name>
<reference evidence="2" key="1">
    <citation type="journal article" date="2023" name="IMA Fungus">
        <title>Comparative genomic study of the Penicillium genus elucidates a diverse pangenome and 15 lateral gene transfer events.</title>
        <authorList>
            <person name="Petersen C."/>
            <person name="Sorensen T."/>
            <person name="Nielsen M.R."/>
            <person name="Sondergaard T.E."/>
            <person name="Sorensen J.L."/>
            <person name="Fitzpatrick D.A."/>
            <person name="Frisvad J.C."/>
            <person name="Nielsen K.L."/>
        </authorList>
    </citation>
    <scope>NUCLEOTIDE SEQUENCE</scope>
    <source>
        <strain evidence="2">IBT 12815</strain>
    </source>
</reference>
<dbReference type="GeneID" id="81589637"/>
<keyword evidence="3" id="KW-1185">Reference proteome</keyword>
<reference evidence="2" key="2">
    <citation type="submission" date="2023-01" db="EMBL/GenBank/DDBJ databases">
        <authorList>
            <person name="Petersen C."/>
        </authorList>
    </citation>
    <scope>NUCLEOTIDE SEQUENCE</scope>
    <source>
        <strain evidence="2">IBT 12815</strain>
    </source>
</reference>
<feature type="region of interest" description="Disordered" evidence="1">
    <location>
        <begin position="1"/>
        <end position="23"/>
    </location>
</feature>
<organism evidence="2 3">
    <name type="scientific">Penicillium hordei</name>
    <dbReference type="NCBI Taxonomy" id="40994"/>
    <lineage>
        <taxon>Eukaryota</taxon>
        <taxon>Fungi</taxon>
        <taxon>Dikarya</taxon>
        <taxon>Ascomycota</taxon>
        <taxon>Pezizomycotina</taxon>
        <taxon>Eurotiomycetes</taxon>
        <taxon>Eurotiomycetidae</taxon>
        <taxon>Eurotiales</taxon>
        <taxon>Aspergillaceae</taxon>
        <taxon>Penicillium</taxon>
    </lineage>
</organism>
<feature type="region of interest" description="Disordered" evidence="1">
    <location>
        <begin position="50"/>
        <end position="122"/>
    </location>
</feature>
<dbReference type="RefSeq" id="XP_056751471.1">
    <property type="nucleotide sequence ID" value="XM_056899395.1"/>
</dbReference>
<evidence type="ECO:0000256" key="1">
    <source>
        <dbReference type="SAM" id="MobiDB-lite"/>
    </source>
</evidence>
<dbReference type="Pfam" id="PF20354">
    <property type="entry name" value="DUF6649"/>
    <property type="match status" value="1"/>
</dbReference>